<organism evidence="1 2">
    <name type="scientific">Sclerotinia sclerotiorum (strain ATCC 18683 / 1980 / Ss-1)</name>
    <name type="common">White mold</name>
    <name type="synonym">Whetzelinia sclerotiorum</name>
    <dbReference type="NCBI Taxonomy" id="665079"/>
    <lineage>
        <taxon>Eukaryota</taxon>
        <taxon>Fungi</taxon>
        <taxon>Dikarya</taxon>
        <taxon>Ascomycota</taxon>
        <taxon>Pezizomycotina</taxon>
        <taxon>Leotiomycetes</taxon>
        <taxon>Helotiales</taxon>
        <taxon>Sclerotiniaceae</taxon>
        <taxon>Sclerotinia</taxon>
    </lineage>
</organism>
<dbReference type="GeneID" id="5482264"/>
<gene>
    <name evidence="1" type="ORF">SS1G_12942</name>
</gene>
<dbReference type="InParanoid" id="A7F5R4"/>
<keyword evidence="2" id="KW-1185">Reference proteome</keyword>
<evidence type="ECO:0000313" key="1">
    <source>
        <dbReference type="EMBL" id="EDN98085.1"/>
    </source>
</evidence>
<name>A7F5R4_SCLS1</name>
<evidence type="ECO:0000313" key="2">
    <source>
        <dbReference type="Proteomes" id="UP000001312"/>
    </source>
</evidence>
<dbReference type="AlphaFoldDB" id="A7F5R4"/>
<reference evidence="2" key="1">
    <citation type="journal article" date="2011" name="PLoS Genet.">
        <title>Genomic analysis of the necrotrophic fungal pathogens Sclerotinia sclerotiorum and Botrytis cinerea.</title>
        <authorList>
            <person name="Amselem J."/>
            <person name="Cuomo C.A."/>
            <person name="van Kan J.A."/>
            <person name="Viaud M."/>
            <person name="Benito E.P."/>
            <person name="Couloux A."/>
            <person name="Coutinho P.M."/>
            <person name="de Vries R.P."/>
            <person name="Dyer P.S."/>
            <person name="Fillinger S."/>
            <person name="Fournier E."/>
            <person name="Gout L."/>
            <person name="Hahn M."/>
            <person name="Kohn L."/>
            <person name="Lapalu N."/>
            <person name="Plummer K.M."/>
            <person name="Pradier J.M."/>
            <person name="Quevillon E."/>
            <person name="Sharon A."/>
            <person name="Simon A."/>
            <person name="ten Have A."/>
            <person name="Tudzynski B."/>
            <person name="Tudzynski P."/>
            <person name="Wincker P."/>
            <person name="Andrew M."/>
            <person name="Anthouard V."/>
            <person name="Beever R.E."/>
            <person name="Beffa R."/>
            <person name="Benoit I."/>
            <person name="Bouzid O."/>
            <person name="Brault B."/>
            <person name="Chen Z."/>
            <person name="Choquer M."/>
            <person name="Collemare J."/>
            <person name="Cotton P."/>
            <person name="Danchin E.G."/>
            <person name="Da Silva C."/>
            <person name="Gautier A."/>
            <person name="Giraud C."/>
            <person name="Giraud T."/>
            <person name="Gonzalez C."/>
            <person name="Grossetete S."/>
            <person name="Guldener U."/>
            <person name="Henrissat B."/>
            <person name="Howlett B.J."/>
            <person name="Kodira C."/>
            <person name="Kretschmer M."/>
            <person name="Lappartient A."/>
            <person name="Leroch M."/>
            <person name="Levis C."/>
            <person name="Mauceli E."/>
            <person name="Neuveglise C."/>
            <person name="Oeser B."/>
            <person name="Pearson M."/>
            <person name="Poulain J."/>
            <person name="Poussereau N."/>
            <person name="Quesneville H."/>
            <person name="Rascle C."/>
            <person name="Schumacher J."/>
            <person name="Segurens B."/>
            <person name="Sexton A."/>
            <person name="Silva E."/>
            <person name="Sirven C."/>
            <person name="Soanes D.M."/>
            <person name="Talbot N.J."/>
            <person name="Templeton M."/>
            <person name="Yandava C."/>
            <person name="Yarden O."/>
            <person name="Zeng Q."/>
            <person name="Rollins J.A."/>
            <person name="Lebrun M.H."/>
            <person name="Dickman M."/>
        </authorList>
    </citation>
    <scope>NUCLEOTIDE SEQUENCE [LARGE SCALE GENOMIC DNA]</scope>
    <source>
        <strain evidence="2">ATCC 18683 / 1980 / Ss-1</strain>
    </source>
</reference>
<proteinExistence type="predicted"/>
<dbReference type="RefSeq" id="XP_001586364.1">
    <property type="nucleotide sequence ID" value="XM_001586314.1"/>
</dbReference>
<dbReference type="KEGG" id="ssl:SS1G_12942"/>
<dbReference type="Proteomes" id="UP000001312">
    <property type="component" value="Unassembled WGS sequence"/>
</dbReference>
<dbReference type="EMBL" id="CH476642">
    <property type="protein sequence ID" value="EDN98085.1"/>
    <property type="molecule type" value="Genomic_DNA"/>
</dbReference>
<protein>
    <submittedName>
        <fullName evidence="1">Uncharacterized protein</fullName>
    </submittedName>
</protein>
<accession>A7F5R4</accession>
<sequence>MQECSGTEYSYSQKLIFQGQSALSRYAKDAKKLRSEKSGIWGRKVVLGLVEFNQLTSYIG</sequence>